<keyword evidence="3" id="KW-1185">Reference proteome</keyword>
<dbReference type="Pfam" id="PF08909">
    <property type="entry name" value="DUF1854"/>
    <property type="match status" value="1"/>
</dbReference>
<proteinExistence type="predicted"/>
<dbReference type="RefSeq" id="WP_085492789.1">
    <property type="nucleotide sequence ID" value="NZ_FXAZ01000001.1"/>
</dbReference>
<accession>A0A1X7IK61</accession>
<dbReference type="STRING" id="1852522.SAMN06295960_0534"/>
<reference evidence="2 3" key="1">
    <citation type="submission" date="2017-04" db="EMBL/GenBank/DDBJ databases">
        <authorList>
            <person name="Afonso C.L."/>
            <person name="Miller P.J."/>
            <person name="Scott M.A."/>
            <person name="Spackman E."/>
            <person name="Goraichik I."/>
            <person name="Dimitrov K.M."/>
            <person name="Suarez D.L."/>
            <person name="Swayne D.E."/>
        </authorList>
    </citation>
    <scope>NUCLEOTIDE SEQUENCE [LARGE SCALE GENOMIC DNA]</scope>
    <source>
        <strain evidence="2 3">11</strain>
    </source>
</reference>
<protein>
    <recommendedName>
        <fullName evidence="1">DUF1854 domain-containing protein</fullName>
    </recommendedName>
</protein>
<gene>
    <name evidence="2" type="ORF">SAMN06295960_0534</name>
</gene>
<dbReference type="InterPro" id="IPR015005">
    <property type="entry name" value="DUF1854"/>
</dbReference>
<dbReference type="EMBL" id="FXAZ01000001">
    <property type="protein sequence ID" value="SMG15249.1"/>
    <property type="molecule type" value="Genomic_DNA"/>
</dbReference>
<evidence type="ECO:0000259" key="1">
    <source>
        <dbReference type="Pfam" id="PF08909"/>
    </source>
</evidence>
<evidence type="ECO:0000313" key="3">
    <source>
        <dbReference type="Proteomes" id="UP000193834"/>
    </source>
</evidence>
<name>A0A1X7IK61_9BACL</name>
<evidence type="ECO:0000313" key="2">
    <source>
        <dbReference type="EMBL" id="SMG15249.1"/>
    </source>
</evidence>
<sequence length="183" mass="20835">MPHDETVQREGAANGTVSLAEAAKIKYLTPHNARFVRTKGNMLSVTVENKAYPSVYLHCSFPHSNRNQYISVRTLENEEVGMIESLDDFPAELAELLKEQIAIRYFAPVISKVLAIKEEFGYAYWEAETQAGRCRFTVRNGGGNVKLVSDQKLLIQDVDGNRFLIERLDQLSEKEYRMVEMCL</sequence>
<feature type="domain" description="DUF1854" evidence="1">
    <location>
        <begin position="58"/>
        <end position="177"/>
    </location>
</feature>
<organism evidence="2 3">
    <name type="scientific">Paenibacillus aquistagni</name>
    <dbReference type="NCBI Taxonomy" id="1852522"/>
    <lineage>
        <taxon>Bacteria</taxon>
        <taxon>Bacillati</taxon>
        <taxon>Bacillota</taxon>
        <taxon>Bacilli</taxon>
        <taxon>Bacillales</taxon>
        <taxon>Paenibacillaceae</taxon>
        <taxon>Paenibacillus</taxon>
    </lineage>
</organism>
<dbReference type="OrthoDB" id="9796887at2"/>
<dbReference type="Proteomes" id="UP000193834">
    <property type="component" value="Unassembled WGS sequence"/>
</dbReference>
<dbReference type="AlphaFoldDB" id="A0A1X7IK61"/>